<dbReference type="EMBL" id="HG739162">
    <property type="protein sequence ID" value="CDP13917.1"/>
    <property type="molecule type" value="Genomic_DNA"/>
</dbReference>
<keyword evidence="5" id="KW-1185">Reference proteome</keyword>
<dbReference type="SUPFAM" id="SSF81631">
    <property type="entry name" value="PAP/OAS1 substrate-binding domain"/>
    <property type="match status" value="1"/>
</dbReference>
<dbReference type="Gene3D" id="3.30.460.10">
    <property type="entry name" value="Beta Polymerase, domain 2"/>
    <property type="match status" value="1"/>
</dbReference>
<dbReference type="Gene3D" id="1.10.1410.10">
    <property type="match status" value="1"/>
</dbReference>
<dbReference type="PhylomeDB" id="A0A068V025"/>
<organism evidence="4 5">
    <name type="scientific">Coffea canephora</name>
    <name type="common">Robusta coffee</name>
    <dbReference type="NCBI Taxonomy" id="49390"/>
    <lineage>
        <taxon>Eukaryota</taxon>
        <taxon>Viridiplantae</taxon>
        <taxon>Streptophyta</taxon>
        <taxon>Embryophyta</taxon>
        <taxon>Tracheophyta</taxon>
        <taxon>Spermatophyta</taxon>
        <taxon>Magnoliopsida</taxon>
        <taxon>eudicotyledons</taxon>
        <taxon>Gunneridae</taxon>
        <taxon>Pentapetalae</taxon>
        <taxon>asterids</taxon>
        <taxon>lamiids</taxon>
        <taxon>Gentianales</taxon>
        <taxon>Rubiaceae</taxon>
        <taxon>Ixoroideae</taxon>
        <taxon>Gardenieae complex</taxon>
        <taxon>Bertiereae - Coffeeae clade</taxon>
        <taxon>Coffeeae</taxon>
        <taxon>Coffea</taxon>
    </lineage>
</organism>
<dbReference type="Gramene" id="CDP13917">
    <property type="protein sequence ID" value="CDP13917"/>
    <property type="gene ID" value="GSCOC_T00039058001"/>
</dbReference>
<dbReference type="Pfam" id="PF22600">
    <property type="entry name" value="MTPAP-like_central"/>
    <property type="match status" value="1"/>
</dbReference>
<evidence type="ECO:0000259" key="2">
    <source>
        <dbReference type="Pfam" id="PF22600"/>
    </source>
</evidence>
<dbReference type="Pfam" id="PF26180">
    <property type="entry name" value="PAP-OAS1"/>
    <property type="match status" value="1"/>
</dbReference>
<dbReference type="PANTHER" id="PTHR45979">
    <property type="entry name" value="PAP/OAS1 SUBSTRATE-BINDING DOMAIN SUPERFAMILY"/>
    <property type="match status" value="1"/>
</dbReference>
<dbReference type="InParanoid" id="A0A068V025"/>
<feature type="domain" description="PAP/OAS1 substrate-binding-related" evidence="3">
    <location>
        <begin position="214"/>
        <end position="406"/>
    </location>
</feature>
<proteinExistence type="predicted"/>
<dbReference type="InterPro" id="IPR054708">
    <property type="entry name" value="MTPAP-like_central"/>
</dbReference>
<dbReference type="PANTHER" id="PTHR45979:SF6">
    <property type="entry name" value="NUCLEOTIDYLTRANSFERASE DOMAIN PROTEIN"/>
    <property type="match status" value="1"/>
</dbReference>
<feature type="domain" description="Poly(A) RNA polymerase mitochondrial-like central palm" evidence="2">
    <location>
        <begin position="118"/>
        <end position="203"/>
    </location>
</feature>
<evidence type="ECO:0000313" key="4">
    <source>
        <dbReference type="EMBL" id="CDP13917.1"/>
    </source>
</evidence>
<dbReference type="Proteomes" id="UP000295252">
    <property type="component" value="Chromosome IV"/>
</dbReference>
<gene>
    <name evidence="4" type="ORF">GSCOC_T00039058001</name>
</gene>
<evidence type="ECO:0008006" key="6">
    <source>
        <dbReference type="Google" id="ProtNLM"/>
    </source>
</evidence>
<feature type="region of interest" description="Disordered" evidence="1">
    <location>
        <begin position="594"/>
        <end position="622"/>
    </location>
</feature>
<evidence type="ECO:0000259" key="3">
    <source>
        <dbReference type="Pfam" id="PF26180"/>
    </source>
</evidence>
<reference evidence="5" key="1">
    <citation type="journal article" date="2014" name="Science">
        <title>The coffee genome provides insight into the convergent evolution of caffeine biosynthesis.</title>
        <authorList>
            <person name="Denoeud F."/>
            <person name="Carretero-Paulet L."/>
            <person name="Dereeper A."/>
            <person name="Droc G."/>
            <person name="Guyot R."/>
            <person name="Pietrella M."/>
            <person name="Zheng C."/>
            <person name="Alberti A."/>
            <person name="Anthony F."/>
            <person name="Aprea G."/>
            <person name="Aury J.M."/>
            <person name="Bento P."/>
            <person name="Bernard M."/>
            <person name="Bocs S."/>
            <person name="Campa C."/>
            <person name="Cenci A."/>
            <person name="Combes M.C."/>
            <person name="Crouzillat D."/>
            <person name="Da Silva C."/>
            <person name="Daddiego L."/>
            <person name="De Bellis F."/>
            <person name="Dussert S."/>
            <person name="Garsmeur O."/>
            <person name="Gayraud T."/>
            <person name="Guignon V."/>
            <person name="Jahn K."/>
            <person name="Jamilloux V."/>
            <person name="Joet T."/>
            <person name="Labadie K."/>
            <person name="Lan T."/>
            <person name="Leclercq J."/>
            <person name="Lepelley M."/>
            <person name="Leroy T."/>
            <person name="Li L.T."/>
            <person name="Librado P."/>
            <person name="Lopez L."/>
            <person name="Munoz A."/>
            <person name="Noel B."/>
            <person name="Pallavicini A."/>
            <person name="Perrotta G."/>
            <person name="Poncet V."/>
            <person name="Pot D."/>
            <person name="Priyono X."/>
            <person name="Rigoreau M."/>
            <person name="Rouard M."/>
            <person name="Rozas J."/>
            <person name="Tranchant-Dubreuil C."/>
            <person name="VanBuren R."/>
            <person name="Zhang Q."/>
            <person name="Andrade A.C."/>
            <person name="Argout X."/>
            <person name="Bertrand B."/>
            <person name="de Kochko A."/>
            <person name="Graziosi G."/>
            <person name="Henry R.J."/>
            <person name="Jayarama X."/>
            <person name="Ming R."/>
            <person name="Nagai C."/>
            <person name="Rounsley S."/>
            <person name="Sankoff D."/>
            <person name="Giuliano G."/>
            <person name="Albert V.A."/>
            <person name="Wincker P."/>
            <person name="Lashermes P."/>
        </authorList>
    </citation>
    <scope>NUCLEOTIDE SEQUENCE [LARGE SCALE GENOMIC DNA]</scope>
    <source>
        <strain evidence="5">cv. DH200-94</strain>
    </source>
</reference>
<dbReference type="InterPro" id="IPR043519">
    <property type="entry name" value="NT_sf"/>
</dbReference>
<accession>A0A068V025</accession>
<evidence type="ECO:0000256" key="1">
    <source>
        <dbReference type="SAM" id="MobiDB-lite"/>
    </source>
</evidence>
<dbReference type="STRING" id="49390.A0A068V025"/>
<feature type="compositionally biased region" description="Polar residues" evidence="1">
    <location>
        <begin position="594"/>
        <end position="606"/>
    </location>
</feature>
<dbReference type="AlphaFoldDB" id="A0A068V025"/>
<dbReference type="CDD" id="cd05402">
    <property type="entry name" value="NT_PAP_TUTase"/>
    <property type="match status" value="1"/>
</dbReference>
<dbReference type="SUPFAM" id="SSF81301">
    <property type="entry name" value="Nucleotidyltransferase"/>
    <property type="match status" value="1"/>
</dbReference>
<sequence length="681" mass="76251">MDYTSVGSSSSFSSMSDKNLLHSEAECWLKAEKAAQDVLFVVQPTVLSYKKRLEIVSYVRELIRDIVGDEVRPSFVPKFWFGWTLEALLSMAVSFFWSVLPLTSLEHIHMGGHYALALQVMAFGSTPLKTYLPDGDIDLTVITSQNDVAYLVSSVCSILEEQICDSSPIKNVQVVDARVKIVKCWVQHMCVDISFNQVAGLHALCFLEQMDQYIGRGNLFKQSLILIKAWCFYESRLLGSHCNLMSTYALEILVLYIINIFHCSLSGPLAVLYKFLDYYSTLDWDKYCISVYGPVDINFLAKADVETSATRGTNLLLGKDFLESCIKSFSTSKGMFETERQEFRIKHLNIIDPLNHKNNLGRSISKGNLCRMKIAFSYGYEKLRDVLKGPLESIGEGVMGFLVNTIKWSGRLQTLDAEVSVVDNQSSIFHLKGDYNCPIQCLNYSQWYINSDVFRQSSLQTLPSVVQSQSTEDEFTQNIYFAGGADCFVPSSIVHPNAWQLLDSVLSVDETENYLGKCTSVSPASSKGKFKLSASAPPFISSPVSERAKCEGTGLFIPKVDIEREPKSKERDLRSPEAQCHDWRINSSQMKRYSVGSSLKTSTSNRMAGGIPFKSSRVRESSRFNVPREGHWLLSSRKTSAESDYDAGSSTFVLSLDDFPVLSSCKKPVTSRKAQPDSANK</sequence>
<dbReference type="InterPro" id="IPR058920">
    <property type="entry name" value="PAP-OAS1-bd-rel"/>
</dbReference>
<dbReference type="InterPro" id="IPR058921">
    <property type="entry name" value="PAP/OAS1-rel"/>
</dbReference>
<protein>
    <recommendedName>
        <fullName evidence="6">Polymerase nucleotidyl transferase domain-containing protein</fullName>
    </recommendedName>
</protein>
<evidence type="ECO:0000313" key="5">
    <source>
        <dbReference type="Proteomes" id="UP000295252"/>
    </source>
</evidence>
<dbReference type="OrthoDB" id="273917at2759"/>
<name>A0A068V025_COFCA</name>